<reference evidence="1 2" key="1">
    <citation type="journal article" date="2019" name="Sci. Rep.">
        <title>Orb-weaving spider Araneus ventricosus genome elucidates the spidroin gene catalogue.</title>
        <authorList>
            <person name="Kono N."/>
            <person name="Nakamura H."/>
            <person name="Ohtoshi R."/>
            <person name="Moran D.A.P."/>
            <person name="Shinohara A."/>
            <person name="Yoshida Y."/>
            <person name="Fujiwara M."/>
            <person name="Mori M."/>
            <person name="Tomita M."/>
            <person name="Arakawa K."/>
        </authorList>
    </citation>
    <scope>NUCLEOTIDE SEQUENCE [LARGE SCALE GENOMIC DNA]</scope>
</reference>
<proteinExistence type="predicted"/>
<comment type="caution">
    <text evidence="1">The sequence shown here is derived from an EMBL/GenBank/DDBJ whole genome shotgun (WGS) entry which is preliminary data.</text>
</comment>
<organism evidence="1 2">
    <name type="scientific">Araneus ventricosus</name>
    <name type="common">Orbweaver spider</name>
    <name type="synonym">Epeira ventricosa</name>
    <dbReference type="NCBI Taxonomy" id="182803"/>
    <lineage>
        <taxon>Eukaryota</taxon>
        <taxon>Metazoa</taxon>
        <taxon>Ecdysozoa</taxon>
        <taxon>Arthropoda</taxon>
        <taxon>Chelicerata</taxon>
        <taxon>Arachnida</taxon>
        <taxon>Araneae</taxon>
        <taxon>Araneomorphae</taxon>
        <taxon>Entelegynae</taxon>
        <taxon>Araneoidea</taxon>
        <taxon>Araneidae</taxon>
        <taxon>Araneus</taxon>
    </lineage>
</organism>
<evidence type="ECO:0000313" key="1">
    <source>
        <dbReference type="EMBL" id="GBL77454.1"/>
    </source>
</evidence>
<protein>
    <submittedName>
        <fullName evidence="1">Uncharacterized protein</fullName>
    </submittedName>
</protein>
<dbReference type="AlphaFoldDB" id="A0A4Y2AET8"/>
<sequence length="158" mass="17637">MIQYRKKKDKRNSVCSLYACRHVPNFGRNPSTGNLSMPAGVQNGQTRRGPLPGLYFSPFIQKLPAAVRSNEIEARVIPQDQFLYTGDEDIRCLRAKTACDSRLHVVVTGKMLLRQKPFQVLGSLGVRSGLQAGWSKNFQRNNCNSCCVHNTARGRALS</sequence>
<keyword evidence="2" id="KW-1185">Reference proteome</keyword>
<evidence type="ECO:0000313" key="2">
    <source>
        <dbReference type="Proteomes" id="UP000499080"/>
    </source>
</evidence>
<dbReference type="EMBL" id="BGPR01000012">
    <property type="protein sequence ID" value="GBL77454.1"/>
    <property type="molecule type" value="Genomic_DNA"/>
</dbReference>
<gene>
    <name evidence="1" type="ORF">AVEN_41844_1</name>
</gene>
<accession>A0A4Y2AET8</accession>
<dbReference type="Proteomes" id="UP000499080">
    <property type="component" value="Unassembled WGS sequence"/>
</dbReference>
<name>A0A4Y2AET8_ARAVE</name>